<organism evidence="2 3">
    <name type="scientific">Prolixibacter bellariivorans</name>
    <dbReference type="NCBI Taxonomy" id="314319"/>
    <lineage>
        <taxon>Bacteria</taxon>
        <taxon>Pseudomonadati</taxon>
        <taxon>Bacteroidota</taxon>
        <taxon>Bacteroidia</taxon>
        <taxon>Marinilabiliales</taxon>
        <taxon>Prolixibacteraceae</taxon>
        <taxon>Prolixibacter</taxon>
    </lineage>
</organism>
<comment type="caution">
    <text evidence="2">The sequence shown here is derived from an EMBL/GenBank/DDBJ whole genome shotgun (WGS) entry which is preliminary data.</text>
</comment>
<evidence type="ECO:0000313" key="3">
    <source>
        <dbReference type="Proteomes" id="UP000391834"/>
    </source>
</evidence>
<dbReference type="AlphaFoldDB" id="A0A5M4AYV3"/>
<feature type="transmembrane region" description="Helical" evidence="1">
    <location>
        <begin position="16"/>
        <end position="33"/>
    </location>
</feature>
<name>A0A5M4AYV3_9BACT</name>
<evidence type="ECO:0000256" key="1">
    <source>
        <dbReference type="SAM" id="Phobius"/>
    </source>
</evidence>
<protein>
    <recommendedName>
        <fullName evidence="4">DUF304 domain-containing protein</fullName>
    </recommendedName>
</protein>
<dbReference type="OrthoDB" id="1121522at2"/>
<keyword evidence="1" id="KW-0812">Transmembrane</keyword>
<dbReference type="Proteomes" id="UP000391834">
    <property type="component" value="Unassembled WGS sequence"/>
</dbReference>
<reference evidence="2 3" key="1">
    <citation type="submission" date="2019-10" db="EMBL/GenBank/DDBJ databases">
        <title>Prolixibacter strains distinguished by the presence of nitrate reductase genes were adept at nitrate-dependent anaerobic corrosion of metallic iron and carbon steel.</title>
        <authorList>
            <person name="Iino T."/>
            <person name="Shono N."/>
            <person name="Ito K."/>
            <person name="Nakamura R."/>
            <person name="Sueoka K."/>
            <person name="Harayama S."/>
            <person name="Ohkuma M."/>
        </authorList>
    </citation>
    <scope>NUCLEOTIDE SEQUENCE [LARGE SCALE GENOMIC DNA]</scope>
    <source>
        <strain evidence="2 3">JCM 13498</strain>
    </source>
</reference>
<accession>A0A5M4AYV3</accession>
<evidence type="ECO:0008006" key="4">
    <source>
        <dbReference type="Google" id="ProtNLM"/>
    </source>
</evidence>
<keyword evidence="3" id="KW-1185">Reference proteome</keyword>
<proteinExistence type="predicted"/>
<dbReference type="RefSeq" id="WP_025862945.1">
    <property type="nucleotide sequence ID" value="NZ_BLAX01000001.1"/>
</dbReference>
<feature type="transmembrane region" description="Helical" evidence="1">
    <location>
        <begin position="39"/>
        <end position="58"/>
    </location>
</feature>
<evidence type="ECO:0000313" key="2">
    <source>
        <dbReference type="EMBL" id="GET33072.1"/>
    </source>
</evidence>
<keyword evidence="1" id="KW-1133">Transmembrane helix</keyword>
<gene>
    <name evidence="2" type="ORF">PbJCM13498_19350</name>
</gene>
<keyword evidence="1" id="KW-0472">Membrane</keyword>
<dbReference type="EMBL" id="BLAX01000001">
    <property type="protein sequence ID" value="GET33072.1"/>
    <property type="molecule type" value="Genomic_DNA"/>
</dbReference>
<sequence>MIYSNRKYADKLRKRILLGGMIILVGLTALLLLQLFNWVAIGAAVFVVAFLFIAALNLQYIRIFDEKEKIIIRYFSVFAISRLFQSIEFPVTNLMKAEVEKHLGGIKTDLVLTVRTRQGVAVYPPVSLSGIKRKERQQIIEELNKLIPRKKE</sequence>